<evidence type="ECO:0000313" key="7">
    <source>
        <dbReference type="EMBL" id="OJZ83105.1"/>
    </source>
</evidence>
<evidence type="ECO:0000259" key="6">
    <source>
        <dbReference type="PROSITE" id="PS50157"/>
    </source>
</evidence>
<dbReference type="EMBL" id="KV878246">
    <property type="protein sequence ID" value="OJZ83105.1"/>
    <property type="molecule type" value="Genomic_DNA"/>
</dbReference>
<dbReference type="PROSITE" id="PS50157">
    <property type="entry name" value="ZINC_FINGER_C2H2_2"/>
    <property type="match status" value="2"/>
</dbReference>
<feature type="domain" description="C2H2-type" evidence="6">
    <location>
        <begin position="117"/>
        <end position="144"/>
    </location>
</feature>
<reference evidence="8" key="1">
    <citation type="journal article" date="2017" name="Genome Biol.">
        <title>Comparative genomics reveals high biological diversity and specific adaptations in the industrially and medically important fungal genus Aspergillus.</title>
        <authorList>
            <person name="de Vries R.P."/>
            <person name="Riley R."/>
            <person name="Wiebenga A."/>
            <person name="Aguilar-Osorio G."/>
            <person name="Amillis S."/>
            <person name="Uchima C.A."/>
            <person name="Anderluh G."/>
            <person name="Asadollahi M."/>
            <person name="Askin M."/>
            <person name="Barry K."/>
            <person name="Battaglia E."/>
            <person name="Bayram O."/>
            <person name="Benocci T."/>
            <person name="Braus-Stromeyer S.A."/>
            <person name="Caldana C."/>
            <person name="Canovas D."/>
            <person name="Cerqueira G.C."/>
            <person name="Chen F."/>
            <person name="Chen W."/>
            <person name="Choi C."/>
            <person name="Clum A."/>
            <person name="Dos Santos R.A."/>
            <person name="Damasio A.R."/>
            <person name="Diallinas G."/>
            <person name="Emri T."/>
            <person name="Fekete E."/>
            <person name="Flipphi M."/>
            <person name="Freyberg S."/>
            <person name="Gallo A."/>
            <person name="Gournas C."/>
            <person name="Habgood R."/>
            <person name="Hainaut M."/>
            <person name="Harispe M.L."/>
            <person name="Henrissat B."/>
            <person name="Hilden K.S."/>
            <person name="Hope R."/>
            <person name="Hossain A."/>
            <person name="Karabika E."/>
            <person name="Karaffa L."/>
            <person name="Karanyi Z."/>
            <person name="Krasevec N."/>
            <person name="Kuo A."/>
            <person name="Kusch H."/>
            <person name="LaButti K."/>
            <person name="Lagendijk E.L."/>
            <person name="Lapidus A."/>
            <person name="Levasseur A."/>
            <person name="Lindquist E."/>
            <person name="Lipzen A."/>
            <person name="Logrieco A.F."/>
            <person name="MacCabe A."/>
            <person name="Maekelae M.R."/>
            <person name="Malavazi I."/>
            <person name="Melin P."/>
            <person name="Meyer V."/>
            <person name="Mielnichuk N."/>
            <person name="Miskei M."/>
            <person name="Molnar A.P."/>
            <person name="Mule G."/>
            <person name="Ngan C.Y."/>
            <person name="Orejas M."/>
            <person name="Orosz E."/>
            <person name="Ouedraogo J.P."/>
            <person name="Overkamp K.M."/>
            <person name="Park H.-S."/>
            <person name="Perrone G."/>
            <person name="Piumi F."/>
            <person name="Punt P.J."/>
            <person name="Ram A.F."/>
            <person name="Ramon A."/>
            <person name="Rauscher S."/>
            <person name="Record E."/>
            <person name="Riano-Pachon D.M."/>
            <person name="Robert V."/>
            <person name="Roehrig J."/>
            <person name="Ruller R."/>
            <person name="Salamov A."/>
            <person name="Salih N.S."/>
            <person name="Samson R.A."/>
            <person name="Sandor E."/>
            <person name="Sanguinetti M."/>
            <person name="Schuetze T."/>
            <person name="Sepcic K."/>
            <person name="Shelest E."/>
            <person name="Sherlock G."/>
            <person name="Sophianopoulou V."/>
            <person name="Squina F.M."/>
            <person name="Sun H."/>
            <person name="Susca A."/>
            <person name="Todd R.B."/>
            <person name="Tsang A."/>
            <person name="Unkles S.E."/>
            <person name="van de Wiele N."/>
            <person name="van Rossen-Uffink D."/>
            <person name="Oliveira J.V."/>
            <person name="Vesth T.C."/>
            <person name="Visser J."/>
            <person name="Yu J.-H."/>
            <person name="Zhou M."/>
            <person name="Andersen M.R."/>
            <person name="Archer D.B."/>
            <person name="Baker S.E."/>
            <person name="Benoit I."/>
            <person name="Brakhage A.A."/>
            <person name="Braus G.H."/>
            <person name="Fischer R."/>
            <person name="Frisvad J.C."/>
            <person name="Goldman G.H."/>
            <person name="Houbraken J."/>
            <person name="Oakley B."/>
            <person name="Pocsi I."/>
            <person name="Scazzocchio C."/>
            <person name="Seiboth B."/>
            <person name="vanKuyk P.A."/>
            <person name="Wortman J."/>
            <person name="Dyer P.S."/>
            <person name="Grigoriev I.V."/>
        </authorList>
    </citation>
    <scope>NUCLEOTIDE SEQUENCE [LARGE SCALE GENOMIC DNA]</scope>
    <source>
        <strain evidence="8">CBS 106.47</strain>
    </source>
</reference>
<dbReference type="PROSITE" id="PS00028">
    <property type="entry name" value="ZINC_FINGER_C2H2_1"/>
    <property type="match status" value="1"/>
</dbReference>
<dbReference type="GO" id="GO:0043565">
    <property type="term" value="F:sequence-specific DNA binding"/>
    <property type="evidence" value="ECO:0007669"/>
    <property type="project" value="TreeGrafter"/>
</dbReference>
<dbReference type="Pfam" id="PF00096">
    <property type="entry name" value="zf-C2H2"/>
    <property type="match status" value="1"/>
</dbReference>
<dbReference type="VEuPathDB" id="FungiDB:ASPFODRAFT_141052"/>
<dbReference type="InterPro" id="IPR013087">
    <property type="entry name" value="Znf_C2H2_type"/>
</dbReference>
<dbReference type="Gene3D" id="3.30.160.60">
    <property type="entry name" value="Classic Zinc Finger"/>
    <property type="match status" value="2"/>
</dbReference>
<keyword evidence="4" id="KW-0862">Zinc</keyword>
<keyword evidence="2" id="KW-0677">Repeat</keyword>
<dbReference type="Proteomes" id="UP000184063">
    <property type="component" value="Unassembled WGS sequence"/>
</dbReference>
<evidence type="ECO:0000313" key="8">
    <source>
        <dbReference type="Proteomes" id="UP000184063"/>
    </source>
</evidence>
<dbReference type="AlphaFoldDB" id="A0A1M3T8P1"/>
<feature type="domain" description="C2H2-type" evidence="6">
    <location>
        <begin position="15"/>
        <end position="40"/>
    </location>
</feature>
<evidence type="ECO:0000256" key="3">
    <source>
        <dbReference type="ARBA" id="ARBA00022771"/>
    </source>
</evidence>
<evidence type="ECO:0000256" key="1">
    <source>
        <dbReference type="ARBA" id="ARBA00022723"/>
    </source>
</evidence>
<dbReference type="Pfam" id="PF12874">
    <property type="entry name" value="zf-met"/>
    <property type="match status" value="2"/>
</dbReference>
<organism evidence="7 8">
    <name type="scientific">Aspergillus luchuensis (strain CBS 106.47)</name>
    <dbReference type="NCBI Taxonomy" id="1137211"/>
    <lineage>
        <taxon>Eukaryota</taxon>
        <taxon>Fungi</taxon>
        <taxon>Dikarya</taxon>
        <taxon>Ascomycota</taxon>
        <taxon>Pezizomycotina</taxon>
        <taxon>Eurotiomycetes</taxon>
        <taxon>Eurotiomycetidae</taxon>
        <taxon>Eurotiales</taxon>
        <taxon>Aspergillaceae</taxon>
        <taxon>Aspergillus</taxon>
        <taxon>Aspergillus subgen. Circumdati</taxon>
    </lineage>
</organism>
<accession>A0A1M3T8P1</accession>
<name>A0A1M3T8P1_ASPLC</name>
<dbReference type="InterPro" id="IPR036236">
    <property type="entry name" value="Znf_C2H2_sf"/>
</dbReference>
<dbReference type="PANTHER" id="PTHR24408">
    <property type="entry name" value="ZINC FINGER PROTEIN"/>
    <property type="match status" value="1"/>
</dbReference>
<sequence>MGDLGPYLEYDGEDYICTICDRWFRTEDALFAHCRATTRHEWCERCRRVFVSEDSKNAHIRASKRHNICRSCREPIDFETNEDLRTHLEDYHHACLECNIFLKSAEDFLSHDISVHHYCNICDRYFGNNNNLKMHRQKHQPKDVECYGCYQRFRSFSGMLIHLESGACQSGVSEETIDDLATECYQSRKYIVGTDGDWQHECPDCERQFWQLSALYQHVEDVPACSYLANGDGCLAKLERFMASRLP</sequence>
<dbReference type="GO" id="GO:0000981">
    <property type="term" value="F:DNA-binding transcription factor activity, RNA polymerase II-specific"/>
    <property type="evidence" value="ECO:0007669"/>
    <property type="project" value="TreeGrafter"/>
</dbReference>
<protein>
    <recommendedName>
        <fullName evidence="6">C2H2-type domain-containing protein</fullName>
    </recommendedName>
</protein>
<proteinExistence type="predicted"/>
<gene>
    <name evidence="7" type="ORF">ASPFODRAFT_141052</name>
</gene>
<dbReference type="GO" id="GO:0005634">
    <property type="term" value="C:nucleus"/>
    <property type="evidence" value="ECO:0007669"/>
    <property type="project" value="TreeGrafter"/>
</dbReference>
<evidence type="ECO:0000256" key="4">
    <source>
        <dbReference type="ARBA" id="ARBA00022833"/>
    </source>
</evidence>
<evidence type="ECO:0000256" key="5">
    <source>
        <dbReference type="PROSITE-ProRule" id="PRU00042"/>
    </source>
</evidence>
<keyword evidence="3 5" id="KW-0863">Zinc-finger</keyword>
<keyword evidence="1" id="KW-0479">Metal-binding</keyword>
<dbReference type="SMART" id="SM00355">
    <property type="entry name" value="ZnF_C2H2"/>
    <property type="match status" value="6"/>
</dbReference>
<evidence type="ECO:0000256" key="2">
    <source>
        <dbReference type="ARBA" id="ARBA00022737"/>
    </source>
</evidence>
<dbReference type="PANTHER" id="PTHR24408:SF58">
    <property type="entry name" value="TRANSCRIPTION FACTOR (TFIIIA), PUTATIVE (AFU_ORTHOLOGUE AFUA_1G05150)-RELATED"/>
    <property type="match status" value="1"/>
</dbReference>
<dbReference type="OrthoDB" id="6105938at2759"/>
<dbReference type="SUPFAM" id="SSF57667">
    <property type="entry name" value="beta-beta-alpha zinc fingers"/>
    <property type="match status" value="1"/>
</dbReference>
<dbReference type="GO" id="GO:0008270">
    <property type="term" value="F:zinc ion binding"/>
    <property type="evidence" value="ECO:0007669"/>
    <property type="project" value="UniProtKB-KW"/>
</dbReference>